<dbReference type="GO" id="GO:0043066">
    <property type="term" value="P:negative regulation of apoptotic process"/>
    <property type="evidence" value="ECO:0007669"/>
    <property type="project" value="TreeGrafter"/>
</dbReference>
<dbReference type="CTD" id="5757"/>
<feature type="region of interest" description="Disordered" evidence="7">
    <location>
        <begin position="59"/>
        <end position="211"/>
    </location>
</feature>
<comment type="subcellular location">
    <subcellularLocation>
        <location evidence="1">Nucleus</location>
    </subcellularLocation>
</comment>
<evidence type="ECO:0000313" key="8">
    <source>
        <dbReference type="Proteomes" id="UP000515165"/>
    </source>
</evidence>
<evidence type="ECO:0000256" key="4">
    <source>
        <dbReference type="ARBA" id="ARBA00037621"/>
    </source>
</evidence>
<dbReference type="GO" id="GO:0042393">
    <property type="term" value="F:histone binding"/>
    <property type="evidence" value="ECO:0007669"/>
    <property type="project" value="TreeGrafter"/>
</dbReference>
<accession>A0A6P9F9C2</accession>
<gene>
    <name evidence="9" type="primary">PTMA</name>
</gene>
<keyword evidence="3" id="KW-0539">Nucleus</keyword>
<dbReference type="InterPro" id="IPR004931">
    <property type="entry name" value="Pro/parathymosin"/>
</dbReference>
<evidence type="ECO:0000256" key="3">
    <source>
        <dbReference type="ARBA" id="ARBA00023242"/>
    </source>
</evidence>
<feature type="compositionally biased region" description="Acidic residues" evidence="7">
    <location>
        <begin position="143"/>
        <end position="184"/>
    </location>
</feature>
<comment type="similarity">
    <text evidence="2">Belongs to the pro/parathymosin family.</text>
</comment>
<dbReference type="GeneID" id="113920133"/>
<sequence>MGPTGAPVPLTGRSPSCARPDACLLCWRPDRHGQVEKVTGLRGARGGVALWKANRVRSSRCGLTGPESRRADDERPGGRWGAGRRVSEWRSSSLSPDTFPGDDLRPPGTAVTYRELDLKEKKEVVEEAENGRDAPANGNANEENGEQEADNEVDEEEEEGGEEEEEEEEGDGEEEDGDEDEEAEAATGKRAAEDDEDDDVDTKKQKTDEDD</sequence>
<evidence type="ECO:0000256" key="6">
    <source>
        <dbReference type="ARBA" id="ARBA00040447"/>
    </source>
</evidence>
<feature type="compositionally biased region" description="Basic and acidic residues" evidence="7">
    <location>
        <begin position="201"/>
        <end position="211"/>
    </location>
</feature>
<dbReference type="GO" id="GO:0005634">
    <property type="term" value="C:nucleus"/>
    <property type="evidence" value="ECO:0007669"/>
    <property type="project" value="UniProtKB-SubCell"/>
</dbReference>
<feature type="compositionally biased region" description="Low complexity" evidence="7">
    <location>
        <begin position="133"/>
        <end position="142"/>
    </location>
</feature>
<comment type="function">
    <text evidence="4">Prothymosin alpha may mediate immune function by conferring resistance to certain opportunistic infections.</text>
</comment>
<dbReference type="PANTHER" id="PTHR22745:SF0">
    <property type="entry name" value="PROTHYMOSIN ALPHA"/>
    <property type="match status" value="1"/>
</dbReference>
<keyword evidence="8" id="KW-1185">Reference proteome</keyword>
<evidence type="ECO:0000256" key="7">
    <source>
        <dbReference type="SAM" id="MobiDB-lite"/>
    </source>
</evidence>
<feature type="compositionally biased region" description="Basic and acidic residues" evidence="7">
    <location>
        <begin position="114"/>
        <end position="132"/>
    </location>
</feature>
<dbReference type="Pfam" id="PF03247">
    <property type="entry name" value="Prothymosin"/>
    <property type="match status" value="1"/>
</dbReference>
<name>A0A6P9F9C2_ZALCA</name>
<evidence type="ECO:0000256" key="1">
    <source>
        <dbReference type="ARBA" id="ARBA00004123"/>
    </source>
</evidence>
<reference evidence="9" key="1">
    <citation type="submission" date="2025-08" db="UniProtKB">
        <authorList>
            <consortium name="RefSeq"/>
        </authorList>
    </citation>
    <scope>IDENTIFICATION</scope>
    <source>
        <tissue evidence="9">Blood</tissue>
    </source>
</reference>
<dbReference type="RefSeq" id="XP_035582649.1">
    <property type="nucleotide sequence ID" value="XM_035726756.1"/>
</dbReference>
<evidence type="ECO:0000256" key="5">
    <source>
        <dbReference type="ARBA" id="ARBA00038744"/>
    </source>
</evidence>
<evidence type="ECO:0000313" key="9">
    <source>
        <dbReference type="RefSeq" id="XP_035582649.1"/>
    </source>
</evidence>
<organism evidence="8 9">
    <name type="scientific">Zalophus californianus</name>
    <name type="common">California sealion</name>
    <dbReference type="NCBI Taxonomy" id="9704"/>
    <lineage>
        <taxon>Eukaryota</taxon>
        <taxon>Metazoa</taxon>
        <taxon>Chordata</taxon>
        <taxon>Craniata</taxon>
        <taxon>Vertebrata</taxon>
        <taxon>Euteleostomi</taxon>
        <taxon>Mammalia</taxon>
        <taxon>Eutheria</taxon>
        <taxon>Laurasiatheria</taxon>
        <taxon>Carnivora</taxon>
        <taxon>Caniformia</taxon>
        <taxon>Pinnipedia</taxon>
        <taxon>Otariidae</taxon>
        <taxon>Zalophus</taxon>
    </lineage>
</organism>
<dbReference type="AlphaFoldDB" id="A0A6P9F9C2"/>
<dbReference type="Proteomes" id="UP000515165">
    <property type="component" value="Chromosome 3"/>
</dbReference>
<evidence type="ECO:0000256" key="2">
    <source>
        <dbReference type="ARBA" id="ARBA00008032"/>
    </source>
</evidence>
<dbReference type="GO" id="GO:0045944">
    <property type="term" value="P:positive regulation of transcription by RNA polymerase II"/>
    <property type="evidence" value="ECO:0007669"/>
    <property type="project" value="TreeGrafter"/>
</dbReference>
<feature type="compositionally biased region" description="Basic and acidic residues" evidence="7">
    <location>
        <begin position="67"/>
        <end position="77"/>
    </location>
</feature>
<comment type="subunit">
    <text evidence="5">Interacts with NUPR1; regulates apoptotic process.</text>
</comment>
<proteinExistence type="inferred from homology"/>
<protein>
    <recommendedName>
        <fullName evidence="6">Prothymosin alpha</fullName>
    </recommendedName>
</protein>
<dbReference type="PANTHER" id="PTHR22745">
    <property type="entry name" value="PROTHYMOSIN ALPHA"/>
    <property type="match status" value="1"/>
</dbReference>